<sequence>MVNKEMLISSDRHETRLAILEDSKLMEIYVQPVERKTVVGNIYVGTVQDILPGIEAAFVDIGLQKNGFLYRDEAATIEDEATPPKIEHILKRKQDILIQILKDPLGTKGARVTTHIAIPGRYLVILPYDKETFGVSRRLPDKERERIKKTAEALKSKNFGLIVRTAAENVSADELRKDLAQLKKIWAGLSRKIRKAKPVSLIYEEPGLEVKAVRDWFNEDFSKLIIDNKKKYNKVASFLKKNSPKLLRKATFYNKSFPLFEKYDINKAIKKSLKRRAWLKSGGYIAIDHTEALTAIDVNTGKFIGKKSLRQTVLKTNLEAAKEVVRQIRLRDIGGIIVIDFIDMIDLKDREKVFKLFNDELAADRTKSRVIEISKIGLVEMTRKSTTENLIKAMGQSCPDCYGTGIVVSEKTKLIAVERAMRKEALTRPSKAFLFKAHPSIVASHRNEITGNLKKDTGKAVYMIADSAVEPDLPIMKSEGSRRKIEEELERLENELKI</sequence>
<keyword evidence="4" id="KW-0460">Magnesium</keyword>
<dbReference type="SUPFAM" id="SSF50249">
    <property type="entry name" value="Nucleic acid-binding proteins"/>
    <property type="match status" value="1"/>
</dbReference>
<proteinExistence type="predicted"/>
<evidence type="ECO:0000256" key="4">
    <source>
        <dbReference type="ARBA" id="ARBA00022842"/>
    </source>
</evidence>
<gene>
    <name evidence="7" type="ORF">LCGC14_0844970</name>
</gene>
<reference evidence="7" key="1">
    <citation type="journal article" date="2015" name="Nature">
        <title>Complex archaea that bridge the gap between prokaryotes and eukaryotes.</title>
        <authorList>
            <person name="Spang A."/>
            <person name="Saw J.H."/>
            <person name="Jorgensen S.L."/>
            <person name="Zaremba-Niedzwiedzka K."/>
            <person name="Martijn J."/>
            <person name="Lind A.E."/>
            <person name="van Eijk R."/>
            <person name="Schleper C."/>
            <person name="Guy L."/>
            <person name="Ettema T.J."/>
        </authorList>
    </citation>
    <scope>NUCLEOTIDE SEQUENCE</scope>
</reference>
<accession>A0A0F9PGU6</accession>
<organism evidence="7">
    <name type="scientific">marine sediment metagenome</name>
    <dbReference type="NCBI Taxonomy" id="412755"/>
    <lineage>
        <taxon>unclassified sequences</taxon>
        <taxon>metagenomes</taxon>
        <taxon>ecological metagenomes</taxon>
    </lineage>
</organism>
<keyword evidence="2" id="KW-0479">Metal-binding</keyword>
<name>A0A0F9PGU6_9ZZZZ</name>
<feature type="domain" description="RNA-binding protein AU-1/Ribonuclease E/G" evidence="6">
    <location>
        <begin position="118"/>
        <end position="384"/>
    </location>
</feature>
<dbReference type="GO" id="GO:0016787">
    <property type="term" value="F:hydrolase activity"/>
    <property type="evidence" value="ECO:0007669"/>
    <property type="project" value="UniProtKB-KW"/>
</dbReference>
<dbReference type="EMBL" id="LAZR01002493">
    <property type="protein sequence ID" value="KKN29354.1"/>
    <property type="molecule type" value="Genomic_DNA"/>
</dbReference>
<comment type="cofactor">
    <cofactor evidence="1">
        <name>Mg(2+)</name>
        <dbReference type="ChEBI" id="CHEBI:18420"/>
    </cofactor>
</comment>
<dbReference type="GO" id="GO:0046872">
    <property type="term" value="F:metal ion binding"/>
    <property type="evidence" value="ECO:0007669"/>
    <property type="project" value="UniProtKB-KW"/>
</dbReference>
<evidence type="ECO:0000256" key="2">
    <source>
        <dbReference type="ARBA" id="ARBA00022723"/>
    </source>
</evidence>
<evidence type="ECO:0000259" key="6">
    <source>
        <dbReference type="Pfam" id="PF10150"/>
    </source>
</evidence>
<dbReference type="Pfam" id="PF10150">
    <property type="entry name" value="RNase_E_G"/>
    <property type="match status" value="1"/>
</dbReference>
<dbReference type="GO" id="GO:0004540">
    <property type="term" value="F:RNA nuclease activity"/>
    <property type="evidence" value="ECO:0007669"/>
    <property type="project" value="InterPro"/>
</dbReference>
<dbReference type="GO" id="GO:0005737">
    <property type="term" value="C:cytoplasm"/>
    <property type="evidence" value="ECO:0007669"/>
    <property type="project" value="TreeGrafter"/>
</dbReference>
<keyword evidence="5" id="KW-0694">RNA-binding</keyword>
<evidence type="ECO:0000256" key="5">
    <source>
        <dbReference type="ARBA" id="ARBA00022884"/>
    </source>
</evidence>
<dbReference type="NCBIfam" id="TIGR00757">
    <property type="entry name" value="RNaseEG"/>
    <property type="match status" value="1"/>
</dbReference>
<keyword evidence="3" id="KW-0378">Hydrolase</keyword>
<dbReference type="InterPro" id="IPR019307">
    <property type="entry name" value="RNA-bd_AU-1/RNase_E/G"/>
</dbReference>
<dbReference type="InterPro" id="IPR012340">
    <property type="entry name" value="NA-bd_OB-fold"/>
</dbReference>
<dbReference type="InterPro" id="IPR004659">
    <property type="entry name" value="RNase_E/G"/>
</dbReference>
<dbReference type="AlphaFoldDB" id="A0A0F9PGU6"/>
<dbReference type="PANTHER" id="PTHR30001">
    <property type="entry name" value="RIBONUCLEASE"/>
    <property type="match status" value="1"/>
</dbReference>
<dbReference type="GO" id="GO:0003723">
    <property type="term" value="F:RNA binding"/>
    <property type="evidence" value="ECO:0007669"/>
    <property type="project" value="UniProtKB-KW"/>
</dbReference>
<protein>
    <recommendedName>
        <fullName evidence="6">RNA-binding protein AU-1/Ribonuclease E/G domain-containing protein</fullName>
    </recommendedName>
</protein>
<evidence type="ECO:0000256" key="1">
    <source>
        <dbReference type="ARBA" id="ARBA00001946"/>
    </source>
</evidence>
<dbReference type="Gene3D" id="3.40.1260.20">
    <property type="entry name" value="Ribonuclease E, catalytic domain"/>
    <property type="match status" value="1"/>
</dbReference>
<dbReference type="PANTHER" id="PTHR30001:SF0">
    <property type="entry name" value="RIBONUCLEASE G"/>
    <property type="match status" value="1"/>
</dbReference>
<dbReference type="GO" id="GO:0006364">
    <property type="term" value="P:rRNA processing"/>
    <property type="evidence" value="ECO:0007669"/>
    <property type="project" value="TreeGrafter"/>
</dbReference>
<evidence type="ECO:0000313" key="7">
    <source>
        <dbReference type="EMBL" id="KKN29354.1"/>
    </source>
</evidence>
<dbReference type="Gene3D" id="2.40.50.140">
    <property type="entry name" value="Nucleic acid-binding proteins"/>
    <property type="match status" value="1"/>
</dbReference>
<dbReference type="CDD" id="cd04453">
    <property type="entry name" value="S1_RNase_E"/>
    <property type="match status" value="1"/>
</dbReference>
<comment type="caution">
    <text evidence="7">The sequence shown here is derived from an EMBL/GenBank/DDBJ whole genome shotgun (WGS) entry which is preliminary data.</text>
</comment>
<evidence type="ECO:0000256" key="3">
    <source>
        <dbReference type="ARBA" id="ARBA00022801"/>
    </source>
</evidence>